<dbReference type="AlphaFoldDB" id="A0A964E558"/>
<keyword evidence="2 4" id="KW-0238">DNA-binding</keyword>
<keyword evidence="3" id="KW-0804">Transcription</keyword>
<feature type="domain" description="HTH tetR-type" evidence="5">
    <location>
        <begin position="9"/>
        <end position="69"/>
    </location>
</feature>
<dbReference type="InterPro" id="IPR036271">
    <property type="entry name" value="Tet_transcr_reg_TetR-rel_C_sf"/>
</dbReference>
<dbReference type="PANTHER" id="PTHR47506">
    <property type="entry name" value="TRANSCRIPTIONAL REGULATORY PROTEIN"/>
    <property type="match status" value="1"/>
</dbReference>
<gene>
    <name evidence="6" type="ORF">ACELLULO517_18100</name>
</gene>
<dbReference type="Gene3D" id="1.10.357.10">
    <property type="entry name" value="Tetracycline Repressor, domain 2"/>
    <property type="match status" value="1"/>
</dbReference>
<evidence type="ECO:0000256" key="1">
    <source>
        <dbReference type="ARBA" id="ARBA00023015"/>
    </source>
</evidence>
<evidence type="ECO:0000313" key="6">
    <source>
        <dbReference type="EMBL" id="MCB8882164.1"/>
    </source>
</evidence>
<organism evidence="6 7">
    <name type="scientific">Acidisoma cellulosilyticum</name>
    <dbReference type="NCBI Taxonomy" id="2802395"/>
    <lineage>
        <taxon>Bacteria</taxon>
        <taxon>Pseudomonadati</taxon>
        <taxon>Pseudomonadota</taxon>
        <taxon>Alphaproteobacteria</taxon>
        <taxon>Acetobacterales</taxon>
        <taxon>Acidocellaceae</taxon>
        <taxon>Acidisoma</taxon>
    </lineage>
</organism>
<evidence type="ECO:0000256" key="3">
    <source>
        <dbReference type="ARBA" id="ARBA00023163"/>
    </source>
</evidence>
<dbReference type="Pfam" id="PF00440">
    <property type="entry name" value="TetR_N"/>
    <property type="match status" value="1"/>
</dbReference>
<comment type="caution">
    <text evidence="6">The sequence shown here is derived from an EMBL/GenBank/DDBJ whole genome shotgun (WGS) entry which is preliminary data.</text>
</comment>
<name>A0A964E558_9PROT</name>
<dbReference type="PROSITE" id="PS50977">
    <property type="entry name" value="HTH_TETR_2"/>
    <property type="match status" value="1"/>
</dbReference>
<sequence>MGRSQAAKAETHDRIVRIASERLRTHGLDGVSVADLMKEAGLTVGGFYKHFATREDLVAEAVAFGQGTWQARIAQAPSEAEKPKIGEMIDRYLSPAHRDTPAAGCLAAALVAEIARGGQQTRTSFTGGLTKSFDLLVERLQAAGNTGDDAALRAKAITVYSALIGAVGLARAVDDPALSEEIMASAAAQIKALAAP</sequence>
<dbReference type="Proteomes" id="UP000721844">
    <property type="component" value="Unassembled WGS sequence"/>
</dbReference>
<evidence type="ECO:0000256" key="4">
    <source>
        <dbReference type="PROSITE-ProRule" id="PRU00335"/>
    </source>
</evidence>
<keyword evidence="7" id="KW-1185">Reference proteome</keyword>
<dbReference type="RefSeq" id="WP_227308828.1">
    <property type="nucleotide sequence ID" value="NZ_JAESVA010000006.1"/>
</dbReference>
<dbReference type="GO" id="GO:0003677">
    <property type="term" value="F:DNA binding"/>
    <property type="evidence" value="ECO:0007669"/>
    <property type="project" value="UniProtKB-UniRule"/>
</dbReference>
<dbReference type="EMBL" id="JAESVA010000006">
    <property type="protein sequence ID" value="MCB8882164.1"/>
    <property type="molecule type" value="Genomic_DNA"/>
</dbReference>
<dbReference type="InterPro" id="IPR001647">
    <property type="entry name" value="HTH_TetR"/>
</dbReference>
<evidence type="ECO:0000313" key="7">
    <source>
        <dbReference type="Proteomes" id="UP000721844"/>
    </source>
</evidence>
<dbReference type="Gene3D" id="1.10.10.60">
    <property type="entry name" value="Homeodomain-like"/>
    <property type="match status" value="1"/>
</dbReference>
<dbReference type="InterPro" id="IPR009057">
    <property type="entry name" value="Homeodomain-like_sf"/>
</dbReference>
<dbReference type="SUPFAM" id="SSF48498">
    <property type="entry name" value="Tetracyclin repressor-like, C-terminal domain"/>
    <property type="match status" value="1"/>
</dbReference>
<dbReference type="PANTHER" id="PTHR47506:SF7">
    <property type="entry name" value="TRANSCRIPTIONAL REGULATORY PROTEIN"/>
    <property type="match status" value="1"/>
</dbReference>
<reference evidence="6 7" key="1">
    <citation type="journal article" date="2021" name="Microorganisms">
        <title>Acidisoma silvae sp. nov. and Acidisomacellulosilytica sp. nov., Two Acidophilic Bacteria Isolated from Decaying Wood, Hydrolyzing Cellulose and Producing Poly-3-hydroxybutyrate.</title>
        <authorList>
            <person name="Mieszkin S."/>
            <person name="Pouder E."/>
            <person name="Uroz S."/>
            <person name="Simon-Colin C."/>
            <person name="Alain K."/>
        </authorList>
    </citation>
    <scope>NUCLEOTIDE SEQUENCE [LARGE SCALE GENOMIC DNA]</scope>
    <source>
        <strain evidence="6 7">HW T5.17</strain>
    </source>
</reference>
<evidence type="ECO:0000256" key="2">
    <source>
        <dbReference type="ARBA" id="ARBA00023125"/>
    </source>
</evidence>
<proteinExistence type="predicted"/>
<accession>A0A964E558</accession>
<protein>
    <submittedName>
        <fullName evidence="6">TetR/AcrR family transcriptional regulator</fullName>
    </submittedName>
</protein>
<dbReference type="SUPFAM" id="SSF46689">
    <property type="entry name" value="Homeodomain-like"/>
    <property type="match status" value="1"/>
</dbReference>
<evidence type="ECO:0000259" key="5">
    <source>
        <dbReference type="PROSITE" id="PS50977"/>
    </source>
</evidence>
<feature type="DNA-binding region" description="H-T-H motif" evidence="4">
    <location>
        <begin position="32"/>
        <end position="51"/>
    </location>
</feature>
<keyword evidence="1" id="KW-0805">Transcription regulation</keyword>